<organism evidence="1">
    <name type="scientific">Siphoviridae sp. ctrgt10</name>
    <dbReference type="NCBI Taxonomy" id="2826479"/>
    <lineage>
        <taxon>Viruses</taxon>
        <taxon>Duplodnaviria</taxon>
        <taxon>Heunggongvirae</taxon>
        <taxon>Uroviricota</taxon>
        <taxon>Caudoviricetes</taxon>
    </lineage>
</organism>
<reference evidence="1" key="1">
    <citation type="journal article" date="2021" name="Proc. Natl. Acad. Sci. U.S.A.">
        <title>A Catalog of Tens of Thousands of Viruses from Human Metagenomes Reveals Hidden Associations with Chronic Diseases.</title>
        <authorList>
            <person name="Tisza M.J."/>
            <person name="Buck C.B."/>
        </authorList>
    </citation>
    <scope>NUCLEOTIDE SEQUENCE</scope>
    <source>
        <strain evidence="1">Ctrgt10</strain>
    </source>
</reference>
<dbReference type="EMBL" id="BK014839">
    <property type="protein sequence ID" value="DAD78189.1"/>
    <property type="molecule type" value="Genomic_DNA"/>
</dbReference>
<name>A0A8S5M7A9_9CAUD</name>
<accession>A0A8S5M7A9</accession>
<sequence length="124" mass="14602">MYQISTNNIISLSRGDSFIVPLFINQGSKAYPIRYDLNYHKEFELYFGVMECNQKFEDAVIRKKWTYDTALINQFGDLMIELKPEDTLLLHPGKYFYQVKMKHQTKDGETVSSVTPTTEFWILD</sequence>
<protein>
    <submittedName>
        <fullName evidence="1">Uncharacterized protein</fullName>
    </submittedName>
</protein>
<proteinExistence type="predicted"/>
<evidence type="ECO:0000313" key="1">
    <source>
        <dbReference type="EMBL" id="DAD78189.1"/>
    </source>
</evidence>